<sequence>MGLIKPRMSSYVERGNKLIAEGKTKEAMNLVSHGLQYYSERVINSISPYAKADAGLIVLVLRHLANEIEKNNPGAKELADGMEKCVGKPSLQEIEKIKKSNRR</sequence>
<evidence type="ECO:0000313" key="2">
    <source>
        <dbReference type="Proteomes" id="UP000261023"/>
    </source>
</evidence>
<organism evidence="1 2">
    <name type="scientific">Hungatella hathewayi</name>
    <dbReference type="NCBI Taxonomy" id="154046"/>
    <lineage>
        <taxon>Bacteria</taxon>
        <taxon>Bacillati</taxon>
        <taxon>Bacillota</taxon>
        <taxon>Clostridia</taxon>
        <taxon>Lachnospirales</taxon>
        <taxon>Lachnospiraceae</taxon>
        <taxon>Hungatella</taxon>
    </lineage>
</organism>
<name>A0A3E3DKT2_9FIRM</name>
<gene>
    <name evidence="1" type="ORF">DWX31_15065</name>
</gene>
<dbReference type="OrthoDB" id="2058534at2"/>
<protein>
    <submittedName>
        <fullName evidence="1">Uncharacterized protein</fullName>
    </submittedName>
</protein>
<dbReference type="EMBL" id="QTJW01000009">
    <property type="protein sequence ID" value="RGD69907.1"/>
    <property type="molecule type" value="Genomic_DNA"/>
</dbReference>
<dbReference type="AlphaFoldDB" id="A0A3E3DKT2"/>
<reference evidence="1 2" key="1">
    <citation type="submission" date="2018-08" db="EMBL/GenBank/DDBJ databases">
        <title>A genome reference for cultivated species of the human gut microbiota.</title>
        <authorList>
            <person name="Zou Y."/>
            <person name="Xue W."/>
            <person name="Luo G."/>
        </authorList>
    </citation>
    <scope>NUCLEOTIDE SEQUENCE [LARGE SCALE GENOMIC DNA]</scope>
    <source>
        <strain evidence="1 2">AF19-13AC</strain>
    </source>
</reference>
<evidence type="ECO:0000313" key="1">
    <source>
        <dbReference type="EMBL" id="RGD69907.1"/>
    </source>
</evidence>
<accession>A0A3E3DKT2</accession>
<dbReference type="RefSeq" id="WP_117502417.1">
    <property type="nucleotide sequence ID" value="NZ_QTJW01000009.1"/>
</dbReference>
<comment type="caution">
    <text evidence="1">The sequence shown here is derived from an EMBL/GenBank/DDBJ whole genome shotgun (WGS) entry which is preliminary data.</text>
</comment>
<proteinExistence type="predicted"/>
<dbReference type="Proteomes" id="UP000261023">
    <property type="component" value="Unassembled WGS sequence"/>
</dbReference>